<accession>A0A835M113</accession>
<organism evidence="8 9">
    <name type="scientific">Coptis chinensis</name>
    <dbReference type="NCBI Taxonomy" id="261450"/>
    <lineage>
        <taxon>Eukaryota</taxon>
        <taxon>Viridiplantae</taxon>
        <taxon>Streptophyta</taxon>
        <taxon>Embryophyta</taxon>
        <taxon>Tracheophyta</taxon>
        <taxon>Spermatophyta</taxon>
        <taxon>Magnoliopsida</taxon>
        <taxon>Ranunculales</taxon>
        <taxon>Ranunculaceae</taxon>
        <taxon>Coptidoideae</taxon>
        <taxon>Coptis</taxon>
    </lineage>
</organism>
<feature type="transmembrane region" description="Helical" evidence="7">
    <location>
        <begin position="153"/>
        <end position="173"/>
    </location>
</feature>
<evidence type="ECO:0000313" key="9">
    <source>
        <dbReference type="Proteomes" id="UP000631114"/>
    </source>
</evidence>
<evidence type="ECO:0000256" key="6">
    <source>
        <dbReference type="ARBA" id="ARBA00023136"/>
    </source>
</evidence>
<evidence type="ECO:0000256" key="2">
    <source>
        <dbReference type="ARBA" id="ARBA00005985"/>
    </source>
</evidence>
<comment type="caution">
    <text evidence="8">The sequence shown here is derived from an EMBL/GenBank/DDBJ whole genome shotgun (WGS) entry which is preliminary data.</text>
</comment>
<feature type="transmembrane region" description="Helical" evidence="7">
    <location>
        <begin position="180"/>
        <end position="201"/>
    </location>
</feature>
<comment type="similarity">
    <text evidence="2">Belongs to the UbiA prenyltransferase family.</text>
</comment>
<dbReference type="PANTHER" id="PTHR43009">
    <property type="entry name" value="HOMOGENTISATE SOLANESYLTRANSFERASE, CHLOROPLASTIC"/>
    <property type="match status" value="1"/>
</dbReference>
<keyword evidence="6 7" id="KW-0472">Membrane</keyword>
<comment type="subcellular location">
    <subcellularLocation>
        <location evidence="1">Plastid</location>
        <location evidence="1">Chloroplast membrane</location>
        <topology evidence="1">Multi-pass membrane protein</topology>
    </subcellularLocation>
</comment>
<reference evidence="8 9" key="1">
    <citation type="submission" date="2020-10" db="EMBL/GenBank/DDBJ databases">
        <title>The Coptis chinensis genome and diversification of protoberbering-type alkaloids.</title>
        <authorList>
            <person name="Wang B."/>
            <person name="Shu S."/>
            <person name="Song C."/>
            <person name="Liu Y."/>
        </authorList>
    </citation>
    <scope>NUCLEOTIDE SEQUENCE [LARGE SCALE GENOMIC DNA]</scope>
    <source>
        <strain evidence="8">HL-2020</strain>
        <tissue evidence="8">Leaf</tissue>
    </source>
</reference>
<keyword evidence="3" id="KW-0808">Transferase</keyword>
<evidence type="ECO:0000256" key="7">
    <source>
        <dbReference type="SAM" id="Phobius"/>
    </source>
</evidence>
<dbReference type="Proteomes" id="UP000631114">
    <property type="component" value="Unassembled WGS sequence"/>
</dbReference>
<dbReference type="EMBL" id="JADFTS010000004">
    <property type="protein sequence ID" value="KAF9612412.1"/>
    <property type="molecule type" value="Genomic_DNA"/>
</dbReference>
<dbReference type="GO" id="GO:0016765">
    <property type="term" value="F:transferase activity, transferring alkyl or aryl (other than methyl) groups"/>
    <property type="evidence" value="ECO:0007669"/>
    <property type="project" value="InterPro"/>
</dbReference>
<dbReference type="GO" id="GO:0016020">
    <property type="term" value="C:membrane"/>
    <property type="evidence" value="ECO:0007669"/>
    <property type="project" value="UniProtKB-SubCell"/>
</dbReference>
<feature type="transmembrane region" description="Helical" evidence="7">
    <location>
        <begin position="240"/>
        <end position="262"/>
    </location>
</feature>
<evidence type="ECO:0000256" key="5">
    <source>
        <dbReference type="ARBA" id="ARBA00022989"/>
    </source>
</evidence>
<dbReference type="InterPro" id="IPR044878">
    <property type="entry name" value="UbiA_sf"/>
</dbReference>
<protein>
    <submittedName>
        <fullName evidence="8">Uncharacterized protein</fullName>
    </submittedName>
</protein>
<evidence type="ECO:0000256" key="3">
    <source>
        <dbReference type="ARBA" id="ARBA00022679"/>
    </source>
</evidence>
<gene>
    <name evidence="8" type="ORF">IFM89_039445</name>
</gene>
<dbReference type="PANTHER" id="PTHR43009:SF7">
    <property type="entry name" value="HOMOGENTISATE GERANYLGERANYLTRANSFERASE, CHLOROPLASTIC"/>
    <property type="match status" value="1"/>
</dbReference>
<keyword evidence="5 7" id="KW-1133">Transmembrane helix</keyword>
<dbReference type="Gene3D" id="1.20.120.1780">
    <property type="entry name" value="UbiA prenyltransferase"/>
    <property type="match status" value="1"/>
</dbReference>
<keyword evidence="4 7" id="KW-0812">Transmembrane</keyword>
<evidence type="ECO:0000313" key="8">
    <source>
        <dbReference type="EMBL" id="KAF9612412.1"/>
    </source>
</evidence>
<sequence>CGIPNQGPNQRRNNFNARNSLTANIENYIVSEHRSSDKSRNHSTTIIEHETATELDDDQPESFLSSIITKFELLRKFSRPYAILGTALGVASCSLIPLETISEISPRFFVGVLQAALPMMLIHLFTNGINQLFDVEMDKVNKPFLPIASGKMSMKTGVAIVAIASSLSIVMGIMIQSPPLLCAILTFFAFGGAYSIDFPFLRWKSNAILAAICIMGARAFSIQICVFLHIQRYVLGKPMAFTRSSVLATVFMCMFAVVVSVLKDIPDMDGDEAFGTKSLAILLGKEKAFWFGSSLLMMTYGVAMGVGASSPLMYSKLVTVSILSGLSL</sequence>
<feature type="non-terminal residue" evidence="8">
    <location>
        <position position="328"/>
    </location>
</feature>
<keyword evidence="9" id="KW-1185">Reference proteome</keyword>
<feature type="transmembrane region" description="Helical" evidence="7">
    <location>
        <begin position="81"/>
        <end position="101"/>
    </location>
</feature>
<dbReference type="AlphaFoldDB" id="A0A835M113"/>
<feature type="transmembrane region" description="Helical" evidence="7">
    <location>
        <begin position="288"/>
        <end position="308"/>
    </location>
</feature>
<proteinExistence type="inferred from homology"/>
<dbReference type="OrthoDB" id="1502398at2759"/>
<feature type="transmembrane region" description="Helical" evidence="7">
    <location>
        <begin position="108"/>
        <end position="133"/>
    </location>
</feature>
<evidence type="ECO:0000256" key="1">
    <source>
        <dbReference type="ARBA" id="ARBA00004508"/>
    </source>
</evidence>
<feature type="transmembrane region" description="Helical" evidence="7">
    <location>
        <begin position="207"/>
        <end position="228"/>
    </location>
</feature>
<dbReference type="InterPro" id="IPR000537">
    <property type="entry name" value="UbiA_prenyltransferase"/>
</dbReference>
<dbReference type="Pfam" id="PF01040">
    <property type="entry name" value="UbiA"/>
    <property type="match status" value="1"/>
</dbReference>
<dbReference type="Gene3D" id="1.10.357.140">
    <property type="entry name" value="UbiA prenyltransferase"/>
    <property type="match status" value="1"/>
</dbReference>
<evidence type="ECO:0000256" key="4">
    <source>
        <dbReference type="ARBA" id="ARBA00022692"/>
    </source>
</evidence>
<name>A0A835M113_9MAGN</name>